<evidence type="ECO:0000313" key="13">
    <source>
        <dbReference type="Proteomes" id="UP000014760"/>
    </source>
</evidence>
<dbReference type="EMBL" id="KB312171">
    <property type="protein sequence ID" value="ELT87755.1"/>
    <property type="molecule type" value="Genomic_DNA"/>
</dbReference>
<dbReference type="InterPro" id="IPR047088">
    <property type="entry name" value="ORC5_C"/>
</dbReference>
<dbReference type="AlphaFoldDB" id="R7T8N6"/>
<dbReference type="Pfam" id="PF14630">
    <property type="entry name" value="ORC5_C"/>
    <property type="match status" value="1"/>
</dbReference>
<dbReference type="PANTHER" id="PTHR12705">
    <property type="entry name" value="ORIGIN RECOGNITION COMPLEX SUBUNIT 5"/>
    <property type="match status" value="1"/>
</dbReference>
<dbReference type="FunFam" id="3.40.50.300:FF:000673">
    <property type="entry name" value="Origin recognition complex subunit 5"/>
    <property type="match status" value="1"/>
</dbReference>
<protein>
    <recommendedName>
        <fullName evidence="7">Origin recognition complex subunit 5</fullName>
    </recommendedName>
</protein>
<dbReference type="PANTHER" id="PTHR12705:SF0">
    <property type="entry name" value="ORIGIN RECOGNITION COMPLEX SUBUNIT 5"/>
    <property type="match status" value="1"/>
</dbReference>
<sequence length="441" mass="50352">MPDSPLDVIACRQEQSRQLQSLFGSPIQMTAPCVFVYGHSATGKTLVLRSLLQKLTHIFVNCVECYSARLLFQRVLNELSGHVPSAANDFTSYSRCDNTNDFVRILKHLMQQKRLAGTLYLVLQKAERLRDMEANLLPALLRLQHLTGENVCVILESEIVWNKFWCGTGFQDPIIIHFPEYSKDELLEIMLSSSALDGEYSSELKESYCNLVISVFHTACRNLRELQHMAQLNFPKYVEPIVTGEVQEDDVRKLWRNVEPHLKRALQTVYLHEISSSQWERMQAEKSEEKAPPSALSSRVSMELPYYSKFLLIAAYLASYNPSKSDRRFFSKNAGRINKRTVMNVDKKSERTSSQMLGPKSFGLDRLMAIFYSIVEEKVAPSAYIFSQMTSLVNLGLMTRISVSDSLESPKFKCLVSLDMIRAVAKNVSFDVVRYLYDFVG</sequence>
<dbReference type="GO" id="GO:0005524">
    <property type="term" value="F:ATP binding"/>
    <property type="evidence" value="ECO:0007669"/>
    <property type="project" value="UniProtKB-KW"/>
</dbReference>
<dbReference type="GO" id="GO:0005664">
    <property type="term" value="C:nuclear origin of replication recognition complex"/>
    <property type="evidence" value="ECO:0007669"/>
    <property type="project" value="TreeGrafter"/>
</dbReference>
<proteinExistence type="inferred from homology"/>
<evidence type="ECO:0000256" key="6">
    <source>
        <dbReference type="ARBA" id="ARBA00023242"/>
    </source>
</evidence>
<dbReference type="SUPFAM" id="SSF52540">
    <property type="entry name" value="P-loop containing nucleoside triphosphate hydrolases"/>
    <property type="match status" value="1"/>
</dbReference>
<dbReference type="OrthoDB" id="365981at2759"/>
<evidence type="ECO:0000256" key="3">
    <source>
        <dbReference type="ARBA" id="ARBA00022705"/>
    </source>
</evidence>
<evidence type="ECO:0000259" key="9">
    <source>
        <dbReference type="Pfam" id="PF14630"/>
    </source>
</evidence>
<comment type="similarity">
    <text evidence="2">Belongs to the ORC5 family.</text>
</comment>
<evidence type="ECO:0000259" key="10">
    <source>
        <dbReference type="Pfam" id="PF21639"/>
    </source>
</evidence>
<dbReference type="OMA" id="QLRRWHG"/>
<dbReference type="InterPro" id="IPR027417">
    <property type="entry name" value="P-loop_NTPase"/>
</dbReference>
<dbReference type="Pfam" id="PF21639">
    <property type="entry name" value="ORC5_lid"/>
    <property type="match status" value="1"/>
</dbReference>
<dbReference type="Pfam" id="PF13191">
    <property type="entry name" value="AAA_16"/>
    <property type="match status" value="1"/>
</dbReference>
<keyword evidence="13" id="KW-1185">Reference proteome</keyword>
<name>R7T8N6_CAPTE</name>
<organism evidence="11">
    <name type="scientific">Capitella teleta</name>
    <name type="common">Polychaete worm</name>
    <dbReference type="NCBI Taxonomy" id="283909"/>
    <lineage>
        <taxon>Eukaryota</taxon>
        <taxon>Metazoa</taxon>
        <taxon>Spiralia</taxon>
        <taxon>Lophotrochozoa</taxon>
        <taxon>Annelida</taxon>
        <taxon>Polychaeta</taxon>
        <taxon>Sedentaria</taxon>
        <taxon>Scolecida</taxon>
        <taxon>Capitellidae</taxon>
        <taxon>Capitella</taxon>
    </lineage>
</organism>
<evidence type="ECO:0000313" key="11">
    <source>
        <dbReference type="EMBL" id="ELT87755.1"/>
    </source>
</evidence>
<reference evidence="12" key="3">
    <citation type="submission" date="2015-06" db="UniProtKB">
        <authorList>
            <consortium name="EnsemblMetazoa"/>
        </authorList>
    </citation>
    <scope>IDENTIFICATION</scope>
</reference>
<evidence type="ECO:0000313" key="12">
    <source>
        <dbReference type="EnsemblMetazoa" id="CapteP162477"/>
    </source>
</evidence>
<reference evidence="13" key="1">
    <citation type="submission" date="2012-12" db="EMBL/GenBank/DDBJ databases">
        <authorList>
            <person name="Hellsten U."/>
            <person name="Grimwood J."/>
            <person name="Chapman J.A."/>
            <person name="Shapiro H."/>
            <person name="Aerts A."/>
            <person name="Otillar R.P."/>
            <person name="Terry A.Y."/>
            <person name="Boore J.L."/>
            <person name="Simakov O."/>
            <person name="Marletaz F."/>
            <person name="Cho S.-J."/>
            <person name="Edsinger-Gonzales E."/>
            <person name="Havlak P."/>
            <person name="Kuo D.-H."/>
            <person name="Larsson T."/>
            <person name="Lv J."/>
            <person name="Arendt D."/>
            <person name="Savage R."/>
            <person name="Osoegawa K."/>
            <person name="de Jong P."/>
            <person name="Lindberg D.R."/>
            <person name="Seaver E.C."/>
            <person name="Weisblat D.A."/>
            <person name="Putnam N.H."/>
            <person name="Grigoriev I.V."/>
            <person name="Rokhsar D.S."/>
        </authorList>
    </citation>
    <scope>NUCLEOTIDE SEQUENCE</scope>
    <source>
        <strain evidence="13">I ESC-2004</strain>
    </source>
</reference>
<dbReference type="InterPro" id="IPR048866">
    <property type="entry name" value="ORC5_lid"/>
</dbReference>
<dbReference type="InterPro" id="IPR041664">
    <property type="entry name" value="AAA_16"/>
</dbReference>
<dbReference type="EnsemblMetazoa" id="CapteT162477">
    <property type="protein sequence ID" value="CapteP162477"/>
    <property type="gene ID" value="CapteG162477"/>
</dbReference>
<dbReference type="STRING" id="283909.R7T8N6"/>
<dbReference type="Proteomes" id="UP000014760">
    <property type="component" value="Unassembled WGS sequence"/>
</dbReference>
<comment type="subcellular location">
    <subcellularLocation>
        <location evidence="1">Nucleus</location>
    </subcellularLocation>
</comment>
<accession>R7T8N6</accession>
<evidence type="ECO:0000256" key="7">
    <source>
        <dbReference type="ARBA" id="ARBA00069657"/>
    </source>
</evidence>
<dbReference type="GO" id="GO:0003688">
    <property type="term" value="F:DNA replication origin binding"/>
    <property type="evidence" value="ECO:0007669"/>
    <property type="project" value="TreeGrafter"/>
</dbReference>
<evidence type="ECO:0000256" key="4">
    <source>
        <dbReference type="ARBA" id="ARBA00022741"/>
    </source>
</evidence>
<evidence type="ECO:0000256" key="1">
    <source>
        <dbReference type="ARBA" id="ARBA00004123"/>
    </source>
</evidence>
<dbReference type="EMBL" id="AMQN01003579">
    <property type="status" value="NOT_ANNOTATED_CDS"/>
    <property type="molecule type" value="Genomic_DNA"/>
</dbReference>
<evidence type="ECO:0000259" key="8">
    <source>
        <dbReference type="Pfam" id="PF13191"/>
    </source>
</evidence>
<gene>
    <name evidence="11" type="ORF">CAPTEDRAFT_162477</name>
</gene>
<keyword evidence="3" id="KW-0235">DNA replication</keyword>
<feature type="domain" description="Origin recognition complex subunit 5 C-terminal" evidence="9">
    <location>
        <begin position="304"/>
        <end position="436"/>
    </location>
</feature>
<feature type="domain" description="ORC5 lid" evidence="10">
    <location>
        <begin position="207"/>
        <end position="268"/>
    </location>
</feature>
<dbReference type="FunCoup" id="R7T8N6">
    <property type="interactions" value="2577"/>
</dbReference>
<feature type="domain" description="Orc1-like AAA ATPase" evidence="8">
    <location>
        <begin position="10"/>
        <end position="154"/>
    </location>
</feature>
<keyword evidence="4" id="KW-0547">Nucleotide-binding</keyword>
<dbReference type="Gene3D" id="3.40.50.300">
    <property type="entry name" value="P-loop containing nucleotide triphosphate hydrolases"/>
    <property type="match status" value="1"/>
</dbReference>
<dbReference type="InterPro" id="IPR020796">
    <property type="entry name" value="ORC5"/>
</dbReference>
<reference evidence="11 13" key="2">
    <citation type="journal article" date="2013" name="Nature">
        <title>Insights into bilaterian evolution from three spiralian genomes.</title>
        <authorList>
            <person name="Simakov O."/>
            <person name="Marletaz F."/>
            <person name="Cho S.J."/>
            <person name="Edsinger-Gonzales E."/>
            <person name="Havlak P."/>
            <person name="Hellsten U."/>
            <person name="Kuo D.H."/>
            <person name="Larsson T."/>
            <person name="Lv J."/>
            <person name="Arendt D."/>
            <person name="Savage R."/>
            <person name="Osoegawa K."/>
            <person name="de Jong P."/>
            <person name="Grimwood J."/>
            <person name="Chapman J.A."/>
            <person name="Shapiro H."/>
            <person name="Aerts A."/>
            <person name="Otillar R.P."/>
            <person name="Terry A.Y."/>
            <person name="Boore J.L."/>
            <person name="Grigoriev I.V."/>
            <person name="Lindberg D.R."/>
            <person name="Seaver E.C."/>
            <person name="Weisblat D.A."/>
            <person name="Putnam N.H."/>
            <person name="Rokhsar D.S."/>
        </authorList>
    </citation>
    <scope>NUCLEOTIDE SEQUENCE</scope>
    <source>
        <strain evidence="11 13">I ESC-2004</strain>
    </source>
</reference>
<evidence type="ECO:0000256" key="5">
    <source>
        <dbReference type="ARBA" id="ARBA00022840"/>
    </source>
</evidence>
<dbReference type="HOGENOM" id="CLU_028223_0_1_1"/>
<dbReference type="GO" id="GO:0006270">
    <property type="term" value="P:DNA replication initiation"/>
    <property type="evidence" value="ECO:0007669"/>
    <property type="project" value="TreeGrafter"/>
</dbReference>
<keyword evidence="5" id="KW-0067">ATP-binding</keyword>
<keyword evidence="6" id="KW-0539">Nucleus</keyword>
<evidence type="ECO:0000256" key="2">
    <source>
        <dbReference type="ARBA" id="ARBA00006269"/>
    </source>
</evidence>